<evidence type="ECO:0000313" key="3">
    <source>
        <dbReference type="Proteomes" id="UP000033664"/>
    </source>
</evidence>
<evidence type="ECO:0000313" key="1">
    <source>
        <dbReference type="EMBL" id="KJZ00465.1"/>
    </source>
</evidence>
<accession>A0A0F4PJR9</accession>
<proteinExistence type="predicted"/>
<evidence type="ECO:0008006" key="5">
    <source>
        <dbReference type="Google" id="ProtNLM"/>
    </source>
</evidence>
<dbReference type="Proteomes" id="UP000033664">
    <property type="component" value="Unassembled WGS sequence"/>
</dbReference>
<comment type="caution">
    <text evidence="1">The sequence shown here is derived from an EMBL/GenBank/DDBJ whole genome shotgun (WGS) entry which is preliminary data.</text>
</comment>
<dbReference type="PATRIC" id="fig|151081.8.peg.2801"/>
<dbReference type="AlphaFoldDB" id="A0A0F4PJR9"/>
<name>A0A0F4PJR9_9GAMM</name>
<dbReference type="EMBL" id="JXXZ01000006">
    <property type="protein sequence ID" value="KJZ00465.1"/>
    <property type="molecule type" value="Genomic_DNA"/>
</dbReference>
<evidence type="ECO:0000313" key="2">
    <source>
        <dbReference type="EMBL" id="TMP87010.1"/>
    </source>
</evidence>
<organism evidence="1 3">
    <name type="scientific">Pseudoalteromonas ruthenica</name>
    <dbReference type="NCBI Taxonomy" id="151081"/>
    <lineage>
        <taxon>Bacteria</taxon>
        <taxon>Pseudomonadati</taxon>
        <taxon>Pseudomonadota</taxon>
        <taxon>Gammaproteobacteria</taxon>
        <taxon>Alteromonadales</taxon>
        <taxon>Pseudoalteromonadaceae</taxon>
        <taxon>Pseudoalteromonas</taxon>
    </lineage>
</organism>
<dbReference type="RefSeq" id="WP_022946838.1">
    <property type="nucleotide sequence ID" value="NZ_CP023397.1"/>
</dbReference>
<dbReference type="PROSITE" id="PS51257">
    <property type="entry name" value="PROKAR_LIPOPROTEIN"/>
    <property type="match status" value="1"/>
</dbReference>
<dbReference type="eggNOG" id="ENOG5031J4K">
    <property type="taxonomic scope" value="Bacteria"/>
</dbReference>
<reference evidence="2" key="4">
    <citation type="submission" date="2019-09" db="EMBL/GenBank/DDBJ databases">
        <title>Co-occurence of chitin degradation, pigmentation and bioactivity in marine Pseudoalteromonas.</title>
        <authorList>
            <person name="Sonnenschein E.C."/>
            <person name="Bech P.K."/>
        </authorList>
    </citation>
    <scope>NUCLEOTIDE SEQUENCE</scope>
    <source>
        <strain evidence="2">S2897</strain>
    </source>
</reference>
<reference evidence="4" key="3">
    <citation type="submission" date="2019-06" db="EMBL/GenBank/DDBJ databases">
        <title>Co-occurence of chitin degradation, pigmentation and bioactivity in marine Pseudoalteromonas.</title>
        <authorList>
            <person name="Sonnenschein E.C."/>
            <person name="Bech P.K."/>
        </authorList>
    </citation>
    <scope>NUCLEOTIDE SEQUENCE [LARGE SCALE GENOMIC DNA]</scope>
    <source>
        <strain evidence="4">S2897</strain>
    </source>
</reference>
<protein>
    <recommendedName>
        <fullName evidence="5">Lipoprotein</fullName>
    </recommendedName>
</protein>
<reference evidence="2 4" key="2">
    <citation type="submission" date="2017-12" db="EMBL/GenBank/DDBJ databases">
        <authorList>
            <person name="Paulsen S."/>
            <person name="Gram L.K."/>
        </authorList>
    </citation>
    <scope>NUCLEOTIDE SEQUENCE [LARGE SCALE GENOMIC DNA]</scope>
    <source>
        <strain evidence="2 4">S2897</strain>
    </source>
</reference>
<reference evidence="1 3" key="1">
    <citation type="journal article" date="2015" name="BMC Genomics">
        <title>Genome mining reveals unlocked bioactive potential of marine Gram-negative bacteria.</title>
        <authorList>
            <person name="Machado H."/>
            <person name="Sonnenschein E.C."/>
            <person name="Melchiorsen J."/>
            <person name="Gram L."/>
        </authorList>
    </citation>
    <scope>NUCLEOTIDE SEQUENCE [LARGE SCALE GENOMIC DNA]</scope>
    <source>
        <strain evidence="1 3">S3137</strain>
    </source>
</reference>
<keyword evidence="3" id="KW-1185">Reference proteome</keyword>
<sequence length="133" mass="14156">MKQLVVVSAVVAAALLSGCKSTPPRVAQDKTVSVNGTDYVFGGVYNVDKNKLELSINGDPAMKGSFPPYTPTLNMSTKYKGEEFSSYCYFGSVLQEQGGAFGAIAGVIQGSNNKSGDKCEIKVAGEIKEHLYF</sequence>
<dbReference type="EMBL" id="PNCG01000010">
    <property type="protein sequence ID" value="TMP87010.1"/>
    <property type="molecule type" value="Genomic_DNA"/>
</dbReference>
<dbReference type="STRING" id="151081.TW72_07205"/>
<dbReference type="OrthoDB" id="6311033at2"/>
<dbReference type="Proteomes" id="UP000305874">
    <property type="component" value="Unassembled WGS sequence"/>
</dbReference>
<gene>
    <name evidence="2" type="ORF">CWC05_11110</name>
    <name evidence="1" type="ORF">TW72_07205</name>
</gene>
<dbReference type="GeneID" id="58228271"/>
<evidence type="ECO:0000313" key="4">
    <source>
        <dbReference type="Proteomes" id="UP000305874"/>
    </source>
</evidence>